<keyword evidence="1" id="KW-0175">Coiled coil</keyword>
<organism evidence="3 4">
    <name type="scientific">Sedimentitalea arenosa</name>
    <dbReference type="NCBI Taxonomy" id="2798803"/>
    <lineage>
        <taxon>Bacteria</taxon>
        <taxon>Pseudomonadati</taxon>
        <taxon>Pseudomonadota</taxon>
        <taxon>Alphaproteobacteria</taxon>
        <taxon>Rhodobacterales</taxon>
        <taxon>Paracoccaceae</taxon>
        <taxon>Sedimentitalea</taxon>
    </lineage>
</organism>
<accession>A0A8J7LX08</accession>
<dbReference type="AlphaFoldDB" id="A0A8J7LX08"/>
<proteinExistence type="predicted"/>
<name>A0A8J7LX08_9RHOB</name>
<comment type="caution">
    <text evidence="3">The sequence shown here is derived from an EMBL/GenBank/DDBJ whole genome shotgun (WGS) entry which is preliminary data.</text>
</comment>
<sequence>MMDDDAFYHYLKLVLDYLPIWSVILIALLIWLIRNPDRLRSLPNYVSSAKIGDVEIQLREIEQKLEETESHVQELETENARLNTLYGAFDVHAPVRELEPVRQHLKAVAGNLDDLSPVLQALEPGADPEEVYAAAEILRTRRDFSSFDALVTAVDRIAADPKLEGLRYHTVWTLASAVHYTLIAAIKHTALPQLSRAQLDRADAAMQKLRDNPHVQLDRPDAPDQGIRGPARYAQDWIAKGRAKLVKAEGG</sequence>
<evidence type="ECO:0000313" key="4">
    <source>
        <dbReference type="Proteomes" id="UP000619079"/>
    </source>
</evidence>
<evidence type="ECO:0000256" key="2">
    <source>
        <dbReference type="SAM" id="Phobius"/>
    </source>
</evidence>
<protein>
    <submittedName>
        <fullName evidence="3">Uncharacterized protein</fullName>
    </submittedName>
</protein>
<evidence type="ECO:0000313" key="3">
    <source>
        <dbReference type="EMBL" id="MBJ6372840.1"/>
    </source>
</evidence>
<keyword evidence="2" id="KW-0812">Transmembrane</keyword>
<evidence type="ECO:0000256" key="1">
    <source>
        <dbReference type="SAM" id="Coils"/>
    </source>
</evidence>
<dbReference type="EMBL" id="JAELVR010000010">
    <property type="protein sequence ID" value="MBJ6372840.1"/>
    <property type="molecule type" value="Genomic_DNA"/>
</dbReference>
<reference evidence="3" key="1">
    <citation type="submission" date="2020-12" db="EMBL/GenBank/DDBJ databases">
        <title>Sedimentitalea sp. nov., isolated from sand in Incheon.</title>
        <authorList>
            <person name="Kim W."/>
        </authorList>
    </citation>
    <scope>NUCLEOTIDE SEQUENCE</scope>
    <source>
        <strain evidence="3">CAU 1593</strain>
    </source>
</reference>
<dbReference type="Proteomes" id="UP000619079">
    <property type="component" value="Unassembled WGS sequence"/>
</dbReference>
<dbReference type="RefSeq" id="WP_199025712.1">
    <property type="nucleotide sequence ID" value="NZ_JAELVR010000010.1"/>
</dbReference>
<keyword evidence="2" id="KW-0472">Membrane</keyword>
<feature type="coiled-coil region" evidence="1">
    <location>
        <begin position="51"/>
        <end position="85"/>
    </location>
</feature>
<feature type="transmembrane region" description="Helical" evidence="2">
    <location>
        <begin position="14"/>
        <end position="33"/>
    </location>
</feature>
<keyword evidence="4" id="KW-1185">Reference proteome</keyword>
<gene>
    <name evidence="3" type="ORF">JF290_15035</name>
</gene>
<keyword evidence="2" id="KW-1133">Transmembrane helix</keyword>